<dbReference type="GeneID" id="108671788"/>
<dbReference type="KEGG" id="hazt:108671788"/>
<keyword evidence="1" id="KW-0539">Nucleus</keyword>
<evidence type="ECO:0000313" key="5">
    <source>
        <dbReference type="RefSeq" id="XP_018014854.1"/>
    </source>
</evidence>
<dbReference type="InterPro" id="IPR000210">
    <property type="entry name" value="BTB/POZ_dom"/>
</dbReference>
<name>A0A8B7NMF0_HYAAZ</name>
<accession>A0A8B7NMF0</accession>
<dbReference type="Pfam" id="PF00651">
    <property type="entry name" value="BTB"/>
    <property type="match status" value="1"/>
</dbReference>
<feature type="region of interest" description="Disordered" evidence="2">
    <location>
        <begin position="431"/>
        <end position="464"/>
    </location>
</feature>
<feature type="compositionally biased region" description="Low complexity" evidence="2">
    <location>
        <begin position="124"/>
        <end position="137"/>
    </location>
</feature>
<dbReference type="PANTHER" id="PTHR23110:SF109">
    <property type="entry name" value="FI07618P-RELATED"/>
    <property type="match status" value="1"/>
</dbReference>
<gene>
    <name evidence="5" type="primary">LOC108671788</name>
</gene>
<dbReference type="RefSeq" id="XP_018014854.1">
    <property type="nucleotide sequence ID" value="XM_018159365.2"/>
</dbReference>
<feature type="compositionally biased region" description="Low complexity" evidence="2">
    <location>
        <begin position="563"/>
        <end position="593"/>
    </location>
</feature>
<sequence length="668" mass="71567">MSPEFCLRWNNHRPNLVNVFKELLHHEVLVDVTLAAEGQFIHAHRLVLSACSLYFKELFAVNPCQHPIVILKDFHIADLKTVVEFIYQGEVNVAQERLPNVLKTAESLRIKGLAENPRSYEDYQPQQPLQLQQPLQQTSNSAAKPRLGSQVSVARPDHAILGLAGEGEGVRVKEEPVSGNGHGRRSTPLTSDASLSGAAGEGEGANNRDSPPDKNEGVGGTGGNSSPRSASPSVTPSLSNVSLAPGDSVPALTPPDTSAALSQQQGRNRRAVLQRQPGIIRDGSSSLGSVGKRVSKEEAADDDSASEYSAQGNLSVSAISSSYDSSVSVETVVSSVSAFTDAEIPIHGTSSSLLQVPAMVLSSPRETGPLPKQVSQPEFSESRSVVHQYGQHPMMSRSVGSIGSPGSSTGYIHNPTTSSSQHLQVMQVFLKQPQQQQQSRGSTLGSELSLGTGPVNLRPIQPKPALEGVLQGRSVKEEISGLYQRKETTYQTPLIRLTPSDDVSSLSVSGPPSRLPRAVSEEPLASRQLHTSMDLLGPGPLIQSVSEDAGMDSGSRMVPQTTSSSSSSPASSSFGVSSHMSSYSPLSSLPPASGHRLALRDGPALGCNFCWNSTDDHGRIQRRKTKYHCPECRTNLCIVPCYQKYHKQMERADDTDKQITKMLTKSSL</sequence>
<evidence type="ECO:0000256" key="2">
    <source>
        <dbReference type="SAM" id="MobiDB-lite"/>
    </source>
</evidence>
<proteinExistence type="predicted"/>
<feature type="compositionally biased region" description="Polar residues" evidence="2">
    <location>
        <begin position="224"/>
        <end position="242"/>
    </location>
</feature>
<feature type="domain" description="BTB" evidence="3">
    <location>
        <begin position="30"/>
        <end position="95"/>
    </location>
</feature>
<dbReference type="InterPro" id="IPR011333">
    <property type="entry name" value="SKP1/BTB/POZ_sf"/>
</dbReference>
<dbReference type="GO" id="GO:0005634">
    <property type="term" value="C:nucleus"/>
    <property type="evidence" value="ECO:0007669"/>
    <property type="project" value="TreeGrafter"/>
</dbReference>
<dbReference type="CDD" id="cd18315">
    <property type="entry name" value="BTB_POZ_BAB-like"/>
    <property type="match status" value="1"/>
</dbReference>
<feature type="compositionally biased region" description="Polar residues" evidence="2">
    <location>
        <begin position="255"/>
        <end position="266"/>
    </location>
</feature>
<protein>
    <submittedName>
        <fullName evidence="5">Longitudinals lacking protein, isoforms H/M/V</fullName>
    </submittedName>
</protein>
<evidence type="ECO:0000259" key="3">
    <source>
        <dbReference type="PROSITE" id="PS50097"/>
    </source>
</evidence>
<dbReference type="OrthoDB" id="10261408at2759"/>
<keyword evidence="4" id="KW-1185">Reference proteome</keyword>
<feature type="region of interest" description="Disordered" evidence="2">
    <location>
        <begin position="119"/>
        <end position="309"/>
    </location>
</feature>
<dbReference type="SUPFAM" id="SSF54695">
    <property type="entry name" value="POZ domain"/>
    <property type="match status" value="1"/>
</dbReference>
<dbReference type="PROSITE" id="PS50097">
    <property type="entry name" value="BTB"/>
    <property type="match status" value="1"/>
</dbReference>
<evidence type="ECO:0000256" key="1">
    <source>
        <dbReference type="ARBA" id="ARBA00023242"/>
    </source>
</evidence>
<dbReference type="Gene3D" id="3.30.710.10">
    <property type="entry name" value="Potassium Channel Kv1.1, Chain A"/>
    <property type="match status" value="1"/>
</dbReference>
<organism evidence="4 5">
    <name type="scientific">Hyalella azteca</name>
    <name type="common">Amphipod</name>
    <dbReference type="NCBI Taxonomy" id="294128"/>
    <lineage>
        <taxon>Eukaryota</taxon>
        <taxon>Metazoa</taxon>
        <taxon>Ecdysozoa</taxon>
        <taxon>Arthropoda</taxon>
        <taxon>Crustacea</taxon>
        <taxon>Multicrustacea</taxon>
        <taxon>Malacostraca</taxon>
        <taxon>Eumalacostraca</taxon>
        <taxon>Peracarida</taxon>
        <taxon>Amphipoda</taxon>
        <taxon>Senticaudata</taxon>
        <taxon>Talitrida</taxon>
        <taxon>Talitroidea</taxon>
        <taxon>Hyalellidae</taxon>
        <taxon>Hyalella</taxon>
    </lineage>
</organism>
<feature type="region of interest" description="Disordered" evidence="2">
    <location>
        <begin position="493"/>
        <end position="594"/>
    </location>
</feature>
<dbReference type="Proteomes" id="UP000694843">
    <property type="component" value="Unplaced"/>
</dbReference>
<dbReference type="GO" id="GO:0006357">
    <property type="term" value="P:regulation of transcription by RNA polymerase II"/>
    <property type="evidence" value="ECO:0007669"/>
    <property type="project" value="TreeGrafter"/>
</dbReference>
<reference evidence="5" key="1">
    <citation type="submission" date="2025-08" db="UniProtKB">
        <authorList>
            <consortium name="RefSeq"/>
        </authorList>
    </citation>
    <scope>IDENTIFICATION</scope>
    <source>
        <tissue evidence="5">Whole organism</tissue>
    </source>
</reference>
<dbReference type="InterPro" id="IPR051095">
    <property type="entry name" value="Dros_DevTransReg"/>
</dbReference>
<dbReference type="SMART" id="SM00225">
    <property type="entry name" value="BTB"/>
    <property type="match status" value="1"/>
</dbReference>
<dbReference type="PANTHER" id="PTHR23110">
    <property type="entry name" value="BTB DOMAIN TRANSCRIPTION FACTOR"/>
    <property type="match status" value="1"/>
</dbReference>
<feature type="compositionally biased region" description="Polar residues" evidence="2">
    <location>
        <begin position="501"/>
        <end position="510"/>
    </location>
</feature>
<dbReference type="AlphaFoldDB" id="A0A8B7NMF0"/>
<evidence type="ECO:0000313" key="4">
    <source>
        <dbReference type="Proteomes" id="UP000694843"/>
    </source>
</evidence>